<dbReference type="InterPro" id="IPR011765">
    <property type="entry name" value="Pept_M16_N"/>
</dbReference>
<organism evidence="2 3">
    <name type="scientific">Enterovibrio norvegicus DSM 15893</name>
    <dbReference type="NCBI Taxonomy" id="1121869"/>
    <lineage>
        <taxon>Bacteria</taxon>
        <taxon>Pseudomonadati</taxon>
        <taxon>Pseudomonadota</taxon>
        <taxon>Gammaproteobacteria</taxon>
        <taxon>Vibrionales</taxon>
        <taxon>Vibrionaceae</taxon>
        <taxon>Enterovibrio</taxon>
    </lineage>
</organism>
<name>A0A1I5SEF3_9GAMM</name>
<dbReference type="PANTHER" id="PTHR43016:SF16">
    <property type="entry name" value="METALLOPROTEASE, PUTATIVE (AFU_ORTHOLOGUE AFUA_4G07610)-RELATED"/>
    <property type="match status" value="1"/>
</dbReference>
<protein>
    <submittedName>
        <fullName evidence="2">Insulinase (Peptidase family M16)</fullName>
    </submittedName>
</protein>
<dbReference type="GeneID" id="35870547"/>
<dbReference type="Pfam" id="PF00675">
    <property type="entry name" value="Peptidase_M16"/>
    <property type="match status" value="1"/>
</dbReference>
<dbReference type="EMBL" id="FOWR01000021">
    <property type="protein sequence ID" value="SFP69072.1"/>
    <property type="molecule type" value="Genomic_DNA"/>
</dbReference>
<dbReference type="Gene3D" id="3.30.830.10">
    <property type="entry name" value="Metalloenzyme, LuxS/M16 peptidase-like"/>
    <property type="match status" value="1"/>
</dbReference>
<dbReference type="AlphaFoldDB" id="A0A1I5SEF3"/>
<dbReference type="OrthoDB" id="9762027at2"/>
<evidence type="ECO:0000313" key="3">
    <source>
        <dbReference type="Proteomes" id="UP000182692"/>
    </source>
</evidence>
<dbReference type="STRING" id="1121869.SAMN03084138_02859"/>
<sequence>MATPHPAAPDWFLLPPAEQQLASGWVGYRHVTGVMHWHHAASDEDRLSVALVIPTPSDDDSGIAHALEHMVLRGSTRYPEPETFLALRAELTLLEFNATTQKESTRFHLSGYDPASVLRGIGFMSDCVFSPLLNSDDFDEEIIRHTVRADGLGLDGTLYRELTEYQRNERFNESVDMAVNSEPRAPLYGGMTDTLQALDIVKLRRYHNTYYRPENAVLISSGSWPMIGLWRQVSKALSHVGKALSTPDDDDKVRHERPVSSPAALPELRIETLHFSPYWACVLHPALRALRCQKKLAEMGATLLPLNSDFQPKPTLRFRVTQHTDIAALSRWLEHVQQDLSARRIAWHSQYFALEQGRLMANRWGDGLQRLFHDFAISPFASPYLKAMPNTETLPHESERLLSEPQGEWLSPCQPLRRLSILCRCQARDQATRAAIERWLALCQQRTLRWAWMKGSPILCDIRQWDCANAVIIGYTVDLPVSDVEALRQFWHHTLRMNEIEAIPGTWQRTEDGMVFLGKGSTPVYRTGSIMASHKDEDSAMHVTLSFPHTVEAGDIAVLGQSVMATSMIQKRRLGGRCYAVSVGIDLMHYELTFDTVADGDPSVSFIALLNAFEVLSKPLDDPMFEKACHGGLGLVSAKYNKSQGRFHRALLGMVGQTSAIDVSKTTPDSLVNLVTRVLAALKQPTLH</sequence>
<dbReference type="PANTHER" id="PTHR43016">
    <property type="entry name" value="PRESEQUENCE PROTEASE"/>
    <property type="match status" value="1"/>
</dbReference>
<dbReference type="SUPFAM" id="SSF63411">
    <property type="entry name" value="LuxS/MPP-like metallohydrolase"/>
    <property type="match status" value="1"/>
</dbReference>
<dbReference type="Proteomes" id="UP000182692">
    <property type="component" value="Unassembled WGS sequence"/>
</dbReference>
<gene>
    <name evidence="2" type="ORF">SAMN03084138_02859</name>
</gene>
<feature type="domain" description="Peptidase M16 N-terminal" evidence="1">
    <location>
        <begin position="58"/>
        <end position="141"/>
    </location>
</feature>
<reference evidence="2 3" key="1">
    <citation type="submission" date="2016-10" db="EMBL/GenBank/DDBJ databases">
        <authorList>
            <person name="de Groot N.N."/>
        </authorList>
    </citation>
    <scope>NUCLEOTIDE SEQUENCE [LARGE SCALE GENOMIC DNA]</scope>
    <source>
        <strain evidence="2 3">DSM 15893</strain>
    </source>
</reference>
<evidence type="ECO:0000259" key="1">
    <source>
        <dbReference type="Pfam" id="PF00675"/>
    </source>
</evidence>
<dbReference type="InterPro" id="IPR011249">
    <property type="entry name" value="Metalloenz_LuxS/M16"/>
</dbReference>
<dbReference type="GO" id="GO:0046872">
    <property type="term" value="F:metal ion binding"/>
    <property type="evidence" value="ECO:0007669"/>
    <property type="project" value="InterPro"/>
</dbReference>
<proteinExistence type="predicted"/>
<dbReference type="RefSeq" id="WP_074927443.1">
    <property type="nucleotide sequence ID" value="NZ_FOWR01000021.1"/>
</dbReference>
<evidence type="ECO:0000313" key="2">
    <source>
        <dbReference type="EMBL" id="SFP69072.1"/>
    </source>
</evidence>
<accession>A0A1I5SEF3</accession>